<evidence type="ECO:0000313" key="2">
    <source>
        <dbReference type="EMBL" id="OLY82818.1"/>
    </source>
</evidence>
<evidence type="ECO:0000313" key="3">
    <source>
        <dbReference type="Proteomes" id="UP000187455"/>
    </source>
</evidence>
<gene>
    <name evidence="2" type="ORF">AYI68_g3053</name>
</gene>
<proteinExistence type="predicted"/>
<feature type="compositionally biased region" description="Basic and acidic residues" evidence="1">
    <location>
        <begin position="147"/>
        <end position="179"/>
    </location>
</feature>
<organism evidence="2 3">
    <name type="scientific">Smittium mucronatum</name>
    <dbReference type="NCBI Taxonomy" id="133383"/>
    <lineage>
        <taxon>Eukaryota</taxon>
        <taxon>Fungi</taxon>
        <taxon>Fungi incertae sedis</taxon>
        <taxon>Zoopagomycota</taxon>
        <taxon>Kickxellomycotina</taxon>
        <taxon>Harpellomycetes</taxon>
        <taxon>Harpellales</taxon>
        <taxon>Legeriomycetaceae</taxon>
        <taxon>Smittium</taxon>
    </lineage>
</organism>
<protein>
    <submittedName>
        <fullName evidence="2">Uncharacterized protein</fullName>
    </submittedName>
</protein>
<dbReference type="AlphaFoldDB" id="A0A1R0H0Z6"/>
<name>A0A1R0H0Z6_9FUNG</name>
<reference evidence="2 3" key="1">
    <citation type="journal article" date="2016" name="Mol. Biol. Evol.">
        <title>Genome-Wide Survey of Gut Fungi (Harpellales) Reveals the First Horizontally Transferred Ubiquitin Gene from a Mosquito Host.</title>
        <authorList>
            <person name="Wang Y."/>
            <person name="White M.M."/>
            <person name="Kvist S."/>
            <person name="Moncalvo J.M."/>
        </authorList>
    </citation>
    <scope>NUCLEOTIDE SEQUENCE [LARGE SCALE GENOMIC DNA]</scope>
    <source>
        <strain evidence="2 3">ALG-7-W6</strain>
    </source>
</reference>
<dbReference type="EMBL" id="LSSL01001226">
    <property type="protein sequence ID" value="OLY82818.1"/>
    <property type="molecule type" value="Genomic_DNA"/>
</dbReference>
<evidence type="ECO:0000256" key="1">
    <source>
        <dbReference type="SAM" id="MobiDB-lite"/>
    </source>
</evidence>
<accession>A0A1R0H0Z6</accession>
<keyword evidence="3" id="KW-1185">Reference proteome</keyword>
<feature type="region of interest" description="Disordered" evidence="1">
    <location>
        <begin position="138"/>
        <end position="179"/>
    </location>
</feature>
<comment type="caution">
    <text evidence="2">The sequence shown here is derived from an EMBL/GenBank/DDBJ whole genome shotgun (WGS) entry which is preliminary data.</text>
</comment>
<dbReference type="Proteomes" id="UP000187455">
    <property type="component" value="Unassembled WGS sequence"/>
</dbReference>
<sequence length="179" mass="20363">MCMCRLDPYTKFDELRVDEEGQVVPFEFEGLVSQILRESVGMVAKGQFKGRESVLVIYCGDREPAPDRACEKKLYLRILTNEPSQDVHSLGDMYEKVVQEMSLEEMNHYLKAGINKGLEEIEYLDELQKSALTSAFGEEYGGVSDEESTKEQTRDAGTEQKDIKAADNLRTKDQKDYKG</sequence>